<evidence type="ECO:0000313" key="1">
    <source>
        <dbReference type="EMBL" id="KAJ7031510.1"/>
    </source>
</evidence>
<keyword evidence="2" id="KW-1185">Reference proteome</keyword>
<evidence type="ECO:0000313" key="2">
    <source>
        <dbReference type="Proteomes" id="UP001218188"/>
    </source>
</evidence>
<name>A0AAD6SS34_9AGAR</name>
<sequence>MTANNNDSPGAPGHGLGVNFFPSSCSKRRLEVTSRVLDLNGCILLLSKTTDPATSSPTLLASHIYDVNTSAGHVIASPSGSVRYLERVFLCVSLFFIPDLWFKPGPLALWFSTKAEDMLQEIKKRKVDFNQDEMRGHQSRAPEASKAIRVSSNKVGISLQFGVSGERFPSTLSPHMAGGPRNPIFQLAPFAINFYGNTFQAMSITELQAAHLIIWARTGHLSAYNDTPTSGSVPTY</sequence>
<organism evidence="1 2">
    <name type="scientific">Mycena alexandri</name>
    <dbReference type="NCBI Taxonomy" id="1745969"/>
    <lineage>
        <taxon>Eukaryota</taxon>
        <taxon>Fungi</taxon>
        <taxon>Dikarya</taxon>
        <taxon>Basidiomycota</taxon>
        <taxon>Agaricomycotina</taxon>
        <taxon>Agaricomycetes</taxon>
        <taxon>Agaricomycetidae</taxon>
        <taxon>Agaricales</taxon>
        <taxon>Marasmiineae</taxon>
        <taxon>Mycenaceae</taxon>
        <taxon>Mycena</taxon>
    </lineage>
</organism>
<proteinExistence type="predicted"/>
<dbReference type="EMBL" id="JARJCM010000081">
    <property type="protein sequence ID" value="KAJ7031510.1"/>
    <property type="molecule type" value="Genomic_DNA"/>
</dbReference>
<protein>
    <submittedName>
        <fullName evidence="1">Uncharacterized protein</fullName>
    </submittedName>
</protein>
<dbReference type="AlphaFoldDB" id="A0AAD6SS34"/>
<gene>
    <name evidence="1" type="ORF">C8F04DRAFT_1185907</name>
</gene>
<dbReference type="Proteomes" id="UP001218188">
    <property type="component" value="Unassembled WGS sequence"/>
</dbReference>
<accession>A0AAD6SS34</accession>
<comment type="caution">
    <text evidence="1">The sequence shown here is derived from an EMBL/GenBank/DDBJ whole genome shotgun (WGS) entry which is preliminary data.</text>
</comment>
<reference evidence="1" key="1">
    <citation type="submission" date="2023-03" db="EMBL/GenBank/DDBJ databases">
        <title>Massive genome expansion in bonnet fungi (Mycena s.s.) driven by repeated elements and novel gene families across ecological guilds.</title>
        <authorList>
            <consortium name="Lawrence Berkeley National Laboratory"/>
            <person name="Harder C.B."/>
            <person name="Miyauchi S."/>
            <person name="Viragh M."/>
            <person name="Kuo A."/>
            <person name="Thoen E."/>
            <person name="Andreopoulos B."/>
            <person name="Lu D."/>
            <person name="Skrede I."/>
            <person name="Drula E."/>
            <person name="Henrissat B."/>
            <person name="Morin E."/>
            <person name="Kohler A."/>
            <person name="Barry K."/>
            <person name="LaButti K."/>
            <person name="Morin E."/>
            <person name="Salamov A."/>
            <person name="Lipzen A."/>
            <person name="Mereny Z."/>
            <person name="Hegedus B."/>
            <person name="Baldrian P."/>
            <person name="Stursova M."/>
            <person name="Weitz H."/>
            <person name="Taylor A."/>
            <person name="Grigoriev I.V."/>
            <person name="Nagy L.G."/>
            <person name="Martin F."/>
            <person name="Kauserud H."/>
        </authorList>
    </citation>
    <scope>NUCLEOTIDE SEQUENCE</scope>
    <source>
        <strain evidence="1">CBHHK200</strain>
    </source>
</reference>